<keyword evidence="1" id="KW-0732">Signal</keyword>
<keyword evidence="4" id="KW-0393">Immunoglobulin domain</keyword>
<dbReference type="GO" id="GO:0002764">
    <property type="term" value="P:immune response-regulating signaling pathway"/>
    <property type="evidence" value="ECO:0007669"/>
    <property type="project" value="TreeGrafter"/>
</dbReference>
<dbReference type="FunFam" id="2.60.40.10:FF:000049">
    <property type="entry name" value="Leukocyte immunoglobulin-like receptor subfamily B member 1"/>
    <property type="match status" value="3"/>
</dbReference>
<dbReference type="Ensembl" id="ENSPEMT00000034388.1">
    <property type="protein sequence ID" value="ENSPEMP00000036398.1"/>
    <property type="gene ID" value="ENSPEMG00000026082.1"/>
</dbReference>
<dbReference type="InterPro" id="IPR013783">
    <property type="entry name" value="Ig-like_fold"/>
</dbReference>
<evidence type="ECO:0000256" key="1">
    <source>
        <dbReference type="ARBA" id="ARBA00022729"/>
    </source>
</evidence>
<dbReference type="SMART" id="SM00408">
    <property type="entry name" value="IGc2"/>
    <property type="match status" value="2"/>
</dbReference>
<evidence type="ECO:0000256" key="5">
    <source>
        <dbReference type="SAM" id="Phobius"/>
    </source>
</evidence>
<dbReference type="SUPFAM" id="SSF48726">
    <property type="entry name" value="Immunoglobulin"/>
    <property type="match status" value="3"/>
</dbReference>
<keyword evidence="8" id="KW-1185">Reference proteome</keyword>
<dbReference type="InterPro" id="IPR003598">
    <property type="entry name" value="Ig_sub2"/>
</dbReference>
<protein>
    <recommendedName>
        <fullName evidence="6">Ig-like domain-containing protein</fullName>
    </recommendedName>
</protein>
<dbReference type="SMART" id="SM00409">
    <property type="entry name" value="IG"/>
    <property type="match status" value="3"/>
</dbReference>
<dbReference type="InterPro" id="IPR050412">
    <property type="entry name" value="Ig-like_Receptors_ImmuneReg"/>
</dbReference>
<organism evidence="7 8">
    <name type="scientific">Peromyscus maniculatus bairdii</name>
    <name type="common">Prairie deer mouse</name>
    <dbReference type="NCBI Taxonomy" id="230844"/>
    <lineage>
        <taxon>Eukaryota</taxon>
        <taxon>Metazoa</taxon>
        <taxon>Chordata</taxon>
        <taxon>Craniata</taxon>
        <taxon>Vertebrata</taxon>
        <taxon>Euteleostomi</taxon>
        <taxon>Mammalia</taxon>
        <taxon>Eutheria</taxon>
        <taxon>Euarchontoglires</taxon>
        <taxon>Glires</taxon>
        <taxon>Rodentia</taxon>
        <taxon>Myomorpha</taxon>
        <taxon>Muroidea</taxon>
        <taxon>Cricetidae</taxon>
        <taxon>Neotominae</taxon>
        <taxon>Peromyscus</taxon>
    </lineage>
</organism>
<evidence type="ECO:0000313" key="8">
    <source>
        <dbReference type="Proteomes" id="UP000694547"/>
    </source>
</evidence>
<evidence type="ECO:0000313" key="7">
    <source>
        <dbReference type="Ensembl" id="ENSPEMP00000036398.1"/>
    </source>
</evidence>
<dbReference type="Pfam" id="PF00047">
    <property type="entry name" value="ig"/>
    <property type="match status" value="3"/>
</dbReference>
<keyword evidence="5" id="KW-0812">Transmembrane</keyword>
<dbReference type="InterPro" id="IPR013151">
    <property type="entry name" value="Immunoglobulin_dom"/>
</dbReference>
<dbReference type="InterPro" id="IPR007110">
    <property type="entry name" value="Ig-like_dom"/>
</dbReference>
<dbReference type="InterPro" id="IPR036179">
    <property type="entry name" value="Ig-like_dom_sf"/>
</dbReference>
<keyword evidence="3" id="KW-0325">Glycoprotein</keyword>
<dbReference type="GO" id="GO:0007166">
    <property type="term" value="P:cell surface receptor signaling pathway"/>
    <property type="evidence" value="ECO:0007669"/>
    <property type="project" value="UniProtKB-ARBA"/>
</dbReference>
<dbReference type="PANTHER" id="PTHR11738:SF113">
    <property type="entry name" value="KILLER CELL IMMUNOGLOBULIN-LIKE RECEPTOR 2DL4"/>
    <property type="match status" value="1"/>
</dbReference>
<accession>A0A8C9CSK7</accession>
<dbReference type="GO" id="GO:0005886">
    <property type="term" value="C:plasma membrane"/>
    <property type="evidence" value="ECO:0007669"/>
    <property type="project" value="TreeGrafter"/>
</dbReference>
<reference evidence="7" key="3">
    <citation type="submission" date="2025-09" db="UniProtKB">
        <authorList>
            <consortium name="Ensembl"/>
        </authorList>
    </citation>
    <scope>IDENTIFICATION</scope>
</reference>
<evidence type="ECO:0000256" key="4">
    <source>
        <dbReference type="ARBA" id="ARBA00023319"/>
    </source>
</evidence>
<dbReference type="Proteomes" id="UP000694547">
    <property type="component" value="Unassembled WGS sequence"/>
</dbReference>
<dbReference type="PROSITE" id="PS50835">
    <property type="entry name" value="IG_LIKE"/>
    <property type="match status" value="1"/>
</dbReference>
<reference evidence="7" key="2">
    <citation type="submission" date="2025-08" db="UniProtKB">
        <authorList>
            <consortium name="Ensembl"/>
        </authorList>
    </citation>
    <scope>IDENTIFICATION</scope>
</reference>
<dbReference type="InterPro" id="IPR003599">
    <property type="entry name" value="Ig_sub"/>
</dbReference>
<evidence type="ECO:0000259" key="6">
    <source>
        <dbReference type="PROSITE" id="PS50835"/>
    </source>
</evidence>
<sequence length="414" mass="46931">MIFLMSSLNIFSVYPSAGSHDKPPLSACPSYIVPLGQRVELRCDSHSFYYTFKLYKELGNPIPHIQGRLFQRKFVFEPVTTEYAGTYRCYGFNDHYPFKISANSDPVKIIISEIYRKPFLVALQPPLVNLGEKVTLECRSEIVFDTFILTSHKNGTIKDSLELTAEHHHGGSQANFSIGPVTPDDAGTYRCYGTFNHSPYEWSESSDPIDIKITGLYKKPSLSALMEPVVMSGENMTLTCFSDLQFDMFHLSMEGVPKDHGLPSVKSHNGTFQDSFHLGSVVQAGNYRCYGSFRNSSHLWSTPSDPLYILVTDNRRNLNMLIGQSVTMILVFLIILIYSCCSSKKSKSQEQASESHLSSVRKQDQRSRGIEEVQEVTYLKFDQMIFKQKLTTPNSQIPKEFSTDPSLYMDIRKC</sequence>
<keyword evidence="5" id="KW-1133">Transmembrane helix</keyword>
<name>A0A8C9CSK7_PERMB</name>
<reference evidence="8" key="1">
    <citation type="submission" date="2018-10" db="EMBL/GenBank/DDBJ databases">
        <title>Improved assembly of the deer mouse Peromyscus maniculatus genome.</title>
        <authorList>
            <person name="Lassance J.-M."/>
            <person name="Hoekstra H.E."/>
        </authorList>
    </citation>
    <scope>NUCLEOTIDE SEQUENCE [LARGE SCALE GENOMIC DNA]</scope>
</reference>
<evidence type="ECO:0000256" key="2">
    <source>
        <dbReference type="ARBA" id="ARBA00023157"/>
    </source>
</evidence>
<feature type="transmembrane region" description="Helical" evidence="5">
    <location>
        <begin position="321"/>
        <end position="341"/>
    </location>
</feature>
<dbReference type="GeneTree" id="ENSGT01150000286974"/>
<keyword evidence="2" id="KW-1015">Disulfide bond</keyword>
<dbReference type="AlphaFoldDB" id="A0A8C9CSK7"/>
<feature type="domain" description="Ig-like" evidence="6">
    <location>
        <begin position="118"/>
        <end position="191"/>
    </location>
</feature>
<dbReference type="PANTHER" id="PTHR11738">
    <property type="entry name" value="MHC CLASS I NK CELL RECEPTOR"/>
    <property type="match status" value="1"/>
</dbReference>
<dbReference type="Gene3D" id="2.60.40.10">
    <property type="entry name" value="Immunoglobulins"/>
    <property type="match status" value="3"/>
</dbReference>
<proteinExistence type="predicted"/>
<keyword evidence="5" id="KW-0472">Membrane</keyword>
<evidence type="ECO:0000256" key="3">
    <source>
        <dbReference type="ARBA" id="ARBA00023180"/>
    </source>
</evidence>